<dbReference type="InterPro" id="IPR029069">
    <property type="entry name" value="HotDog_dom_sf"/>
</dbReference>
<dbReference type="SUPFAM" id="SSF54637">
    <property type="entry name" value="Thioesterase/thiol ester dehydrase-isomerase"/>
    <property type="match status" value="1"/>
</dbReference>
<comment type="caution">
    <text evidence="3">The sequence shown here is derived from an EMBL/GenBank/DDBJ whole genome shotgun (WGS) entry which is preliminary data.</text>
</comment>
<reference evidence="3" key="1">
    <citation type="journal article" date="2021" name="PeerJ">
        <title>Extensive microbial diversity within the chicken gut microbiome revealed by metagenomics and culture.</title>
        <authorList>
            <person name="Gilroy R."/>
            <person name="Ravi A."/>
            <person name="Getino M."/>
            <person name="Pursley I."/>
            <person name="Horton D.L."/>
            <person name="Alikhan N.F."/>
            <person name="Baker D."/>
            <person name="Gharbi K."/>
            <person name="Hall N."/>
            <person name="Watson M."/>
            <person name="Adriaenssens E.M."/>
            <person name="Foster-Nyarko E."/>
            <person name="Jarju S."/>
            <person name="Secka A."/>
            <person name="Antonio M."/>
            <person name="Oren A."/>
            <person name="Chaudhuri R.R."/>
            <person name="La Ragione R."/>
            <person name="Hildebrand F."/>
            <person name="Pallen M.J."/>
        </authorList>
    </citation>
    <scope>NUCLEOTIDE SEQUENCE</scope>
    <source>
        <strain evidence="3">ChiHjej9B8-1298</strain>
    </source>
</reference>
<reference evidence="3" key="2">
    <citation type="submission" date="2021-04" db="EMBL/GenBank/DDBJ databases">
        <authorList>
            <person name="Gilroy R."/>
        </authorList>
    </citation>
    <scope>NUCLEOTIDE SEQUENCE</scope>
    <source>
        <strain evidence="3">ChiHjej9B8-1298</strain>
    </source>
</reference>
<dbReference type="PANTHER" id="PTHR31793:SF27">
    <property type="entry name" value="NOVEL THIOESTERASE SUPERFAMILY DOMAIN AND SAPOSIN A-TYPE DOMAIN CONTAINING PROTEIN (0610012H03RIK)"/>
    <property type="match status" value="1"/>
</dbReference>
<dbReference type="CDD" id="cd00586">
    <property type="entry name" value="4HBT"/>
    <property type="match status" value="1"/>
</dbReference>
<dbReference type="EMBL" id="DXBX01000055">
    <property type="protein sequence ID" value="HIZ33290.1"/>
    <property type="molecule type" value="Genomic_DNA"/>
</dbReference>
<comment type="similarity">
    <text evidence="1">Belongs to the 4-hydroxybenzoyl-CoA thioesterase family.</text>
</comment>
<dbReference type="PANTHER" id="PTHR31793">
    <property type="entry name" value="4-HYDROXYBENZOYL-COA THIOESTERASE FAMILY MEMBER"/>
    <property type="match status" value="1"/>
</dbReference>
<dbReference type="InterPro" id="IPR050563">
    <property type="entry name" value="4-hydroxybenzoyl-CoA_TE"/>
</dbReference>
<dbReference type="Proteomes" id="UP000824028">
    <property type="component" value="Unassembled WGS sequence"/>
</dbReference>
<protein>
    <submittedName>
        <fullName evidence="3">Acyl-CoA thioesterase</fullName>
    </submittedName>
</protein>
<dbReference type="AlphaFoldDB" id="A0A9D2J195"/>
<proteinExistence type="inferred from homology"/>
<gene>
    <name evidence="3" type="ORF">H9814_07110</name>
</gene>
<sequence length="139" mass="16536">MKELTETIAFDIRFSEVDSMNVVWHGSYPLYFEDAREAFGKKYDLGYMKMFRNGYFAPLVELNLQYKRPLVYGMQPAITIKYRPTDAAKIIFDYEIHDTADNSLVATGHSVQVFTDTKYQLVWFTPPFYEEWKKQWLEE</sequence>
<keyword evidence="2" id="KW-0378">Hydrolase</keyword>
<evidence type="ECO:0000313" key="3">
    <source>
        <dbReference type="EMBL" id="HIZ33290.1"/>
    </source>
</evidence>
<name>A0A9D2J195_9BACE</name>
<dbReference type="Pfam" id="PF13279">
    <property type="entry name" value="4HBT_2"/>
    <property type="match status" value="1"/>
</dbReference>
<evidence type="ECO:0000313" key="4">
    <source>
        <dbReference type="Proteomes" id="UP000824028"/>
    </source>
</evidence>
<evidence type="ECO:0000256" key="1">
    <source>
        <dbReference type="ARBA" id="ARBA00005953"/>
    </source>
</evidence>
<accession>A0A9D2J195</accession>
<dbReference type="GO" id="GO:0047617">
    <property type="term" value="F:fatty acyl-CoA hydrolase activity"/>
    <property type="evidence" value="ECO:0007669"/>
    <property type="project" value="TreeGrafter"/>
</dbReference>
<dbReference type="Gene3D" id="3.10.129.10">
    <property type="entry name" value="Hotdog Thioesterase"/>
    <property type="match status" value="1"/>
</dbReference>
<organism evidence="3 4">
    <name type="scientific">Candidatus Bacteroides merdigallinarum</name>
    <dbReference type="NCBI Taxonomy" id="2838473"/>
    <lineage>
        <taxon>Bacteria</taxon>
        <taxon>Pseudomonadati</taxon>
        <taxon>Bacteroidota</taxon>
        <taxon>Bacteroidia</taxon>
        <taxon>Bacteroidales</taxon>
        <taxon>Bacteroidaceae</taxon>
        <taxon>Bacteroides</taxon>
    </lineage>
</organism>
<evidence type="ECO:0000256" key="2">
    <source>
        <dbReference type="ARBA" id="ARBA00022801"/>
    </source>
</evidence>